<proteinExistence type="predicted"/>
<dbReference type="STRING" id="582667.SAMN05192568_10952"/>
<name>A0A1I4VDG4_9HYPH</name>
<gene>
    <name evidence="2" type="ORF">SAMN05192568_10952</name>
</gene>
<dbReference type="SUPFAM" id="SSF51905">
    <property type="entry name" value="FAD/NAD(P)-binding domain"/>
    <property type="match status" value="1"/>
</dbReference>
<organism evidence="2 3">
    <name type="scientific">Methylobacterium pseudosasicola</name>
    <dbReference type="NCBI Taxonomy" id="582667"/>
    <lineage>
        <taxon>Bacteria</taxon>
        <taxon>Pseudomonadati</taxon>
        <taxon>Pseudomonadota</taxon>
        <taxon>Alphaproteobacteria</taxon>
        <taxon>Hyphomicrobiales</taxon>
        <taxon>Methylobacteriaceae</taxon>
        <taxon>Methylobacterium</taxon>
    </lineage>
</organism>
<dbReference type="InterPro" id="IPR002938">
    <property type="entry name" value="FAD-bd"/>
</dbReference>
<sequence>MDRQKAFLRKRFADAGWQAERVLSGMDSTQDFYFDVLRQVRMKQWSKGRVALTGDAAWCATPLASIGTTLAVTGAYVLAAELDRGGDVTAALNRYETAMRPMVEDGQGVLKIGPRLMHPRSRLAIRLLHGALGVASQPSLGNLAAKLFAGKIKVPDLSGYAENP</sequence>
<evidence type="ECO:0000259" key="1">
    <source>
        <dbReference type="Pfam" id="PF01494"/>
    </source>
</evidence>
<evidence type="ECO:0000313" key="3">
    <source>
        <dbReference type="Proteomes" id="UP000199048"/>
    </source>
</evidence>
<dbReference type="InterPro" id="IPR036188">
    <property type="entry name" value="FAD/NAD-bd_sf"/>
</dbReference>
<dbReference type="Gene3D" id="3.30.9.10">
    <property type="entry name" value="D-Amino Acid Oxidase, subunit A, domain 2"/>
    <property type="match status" value="1"/>
</dbReference>
<dbReference type="PANTHER" id="PTHR46865:SF2">
    <property type="entry name" value="MONOOXYGENASE"/>
    <property type="match status" value="1"/>
</dbReference>
<dbReference type="RefSeq" id="WP_244537437.1">
    <property type="nucleotide sequence ID" value="NZ_FOTK01000095.1"/>
</dbReference>
<dbReference type="EMBL" id="FOTK01000095">
    <property type="protein sequence ID" value="SFM99110.1"/>
    <property type="molecule type" value="Genomic_DNA"/>
</dbReference>
<protein>
    <submittedName>
        <fullName evidence="2">FAD binding domain-containing protein</fullName>
    </submittedName>
</protein>
<dbReference type="PANTHER" id="PTHR46865">
    <property type="entry name" value="OXIDOREDUCTASE-RELATED"/>
    <property type="match status" value="1"/>
</dbReference>
<accession>A0A1I4VDG4</accession>
<reference evidence="3" key="1">
    <citation type="submission" date="2016-10" db="EMBL/GenBank/DDBJ databases">
        <authorList>
            <person name="Varghese N."/>
            <person name="Submissions S."/>
        </authorList>
    </citation>
    <scope>NUCLEOTIDE SEQUENCE [LARGE SCALE GENOMIC DNA]</scope>
    <source>
        <strain evidence="3">BL36</strain>
    </source>
</reference>
<dbReference type="Gene3D" id="3.50.50.60">
    <property type="entry name" value="FAD/NAD(P)-binding domain"/>
    <property type="match status" value="1"/>
</dbReference>
<feature type="domain" description="FAD-binding" evidence="1">
    <location>
        <begin position="38"/>
        <end position="103"/>
    </location>
</feature>
<dbReference type="GO" id="GO:0071949">
    <property type="term" value="F:FAD binding"/>
    <property type="evidence" value="ECO:0007669"/>
    <property type="project" value="InterPro"/>
</dbReference>
<keyword evidence="3" id="KW-1185">Reference proteome</keyword>
<dbReference type="Proteomes" id="UP000199048">
    <property type="component" value="Unassembled WGS sequence"/>
</dbReference>
<dbReference type="Pfam" id="PF01494">
    <property type="entry name" value="FAD_binding_3"/>
    <property type="match status" value="1"/>
</dbReference>
<dbReference type="InterPro" id="IPR051704">
    <property type="entry name" value="FAD_aromatic-hydroxylase"/>
</dbReference>
<evidence type="ECO:0000313" key="2">
    <source>
        <dbReference type="EMBL" id="SFM99110.1"/>
    </source>
</evidence>
<dbReference type="AlphaFoldDB" id="A0A1I4VDG4"/>